<proteinExistence type="inferred from homology"/>
<dbReference type="OrthoDB" id="10264412at2759"/>
<dbReference type="EMBL" id="UYRW01000028">
    <property type="protein sequence ID" value="VDK61853.1"/>
    <property type="molecule type" value="Genomic_DNA"/>
</dbReference>
<evidence type="ECO:0000313" key="12">
    <source>
        <dbReference type="Proteomes" id="UP000271087"/>
    </source>
</evidence>
<dbReference type="InterPro" id="IPR009080">
    <property type="entry name" value="tRNAsynth_Ia_anticodon-bd"/>
</dbReference>
<dbReference type="Gene3D" id="3.40.50.620">
    <property type="entry name" value="HUPs"/>
    <property type="match status" value="2"/>
</dbReference>
<evidence type="ECO:0000256" key="8">
    <source>
        <dbReference type="ARBA" id="ARBA00032665"/>
    </source>
</evidence>
<dbReference type="Pfam" id="PF08264">
    <property type="entry name" value="Anticodon_1"/>
    <property type="match status" value="1"/>
</dbReference>
<keyword evidence="6 9" id="KW-0648">Protein biosynthesis</keyword>
<dbReference type="InterPro" id="IPR013155">
    <property type="entry name" value="M/V/L/I-tRNA-synth_anticd-bd"/>
</dbReference>
<dbReference type="Proteomes" id="UP000271087">
    <property type="component" value="Unassembled WGS sequence"/>
</dbReference>
<dbReference type="PROSITE" id="PS00178">
    <property type="entry name" value="AA_TRNA_LIGASE_I"/>
    <property type="match status" value="1"/>
</dbReference>
<evidence type="ECO:0000259" key="10">
    <source>
        <dbReference type="PROSITE" id="PS51029"/>
    </source>
</evidence>
<evidence type="ECO:0000256" key="5">
    <source>
        <dbReference type="ARBA" id="ARBA00022840"/>
    </source>
</evidence>
<evidence type="ECO:0000256" key="6">
    <source>
        <dbReference type="ARBA" id="ARBA00022917"/>
    </source>
</evidence>
<reference evidence="13" key="1">
    <citation type="submission" date="2016-06" db="UniProtKB">
        <authorList>
            <consortium name="WormBaseParasite"/>
        </authorList>
    </citation>
    <scope>IDENTIFICATION</scope>
</reference>
<keyword evidence="3 9" id="KW-0436">Ligase</keyword>
<keyword evidence="4 9" id="KW-0547">Nucleotide-binding</keyword>
<dbReference type="InterPro" id="IPR014729">
    <property type="entry name" value="Rossmann-like_a/b/a_fold"/>
</dbReference>
<dbReference type="InterPro" id="IPR002301">
    <property type="entry name" value="Ile-tRNA-ligase"/>
</dbReference>
<evidence type="ECO:0000256" key="3">
    <source>
        <dbReference type="ARBA" id="ARBA00022598"/>
    </source>
</evidence>
<dbReference type="PANTHER" id="PTHR42765:SF1">
    <property type="entry name" value="ISOLEUCINE--TRNA LIGASE, MITOCHONDRIAL"/>
    <property type="match status" value="1"/>
</dbReference>
<evidence type="ECO:0000256" key="1">
    <source>
        <dbReference type="ARBA" id="ARBA00005594"/>
    </source>
</evidence>
<evidence type="ECO:0000256" key="4">
    <source>
        <dbReference type="ARBA" id="ARBA00022741"/>
    </source>
</evidence>
<dbReference type="Pfam" id="PF10545">
    <property type="entry name" value="MADF_DNA_bdg"/>
    <property type="match status" value="1"/>
</dbReference>
<evidence type="ECO:0000256" key="2">
    <source>
        <dbReference type="ARBA" id="ARBA00013165"/>
    </source>
</evidence>
<evidence type="ECO:0000256" key="7">
    <source>
        <dbReference type="ARBA" id="ARBA00023146"/>
    </source>
</evidence>
<gene>
    <name evidence="11" type="ORF">NOO_LOCUS305</name>
</gene>
<dbReference type="InterPro" id="IPR006578">
    <property type="entry name" value="MADF-dom"/>
</dbReference>
<dbReference type="SUPFAM" id="SSF47323">
    <property type="entry name" value="Anticodon-binding domain of a subclass of class I aminoacyl-tRNA synthetases"/>
    <property type="match status" value="1"/>
</dbReference>
<dbReference type="Gene3D" id="3.30.230.90">
    <property type="match status" value="1"/>
</dbReference>
<dbReference type="InterPro" id="IPR050081">
    <property type="entry name" value="Ile-tRNA_ligase"/>
</dbReference>
<dbReference type="SMART" id="SM00595">
    <property type="entry name" value="MADF"/>
    <property type="match status" value="1"/>
</dbReference>
<accession>A0A182DXD0</accession>
<reference evidence="11 12" key="2">
    <citation type="submission" date="2018-08" db="EMBL/GenBank/DDBJ databases">
        <authorList>
            <person name="Laetsch R D."/>
            <person name="Stevens L."/>
            <person name="Kumar S."/>
            <person name="Blaxter L. M."/>
        </authorList>
    </citation>
    <scope>NUCLEOTIDE SEQUENCE [LARGE SCALE GENOMIC DNA]</scope>
</reference>
<dbReference type="InterPro" id="IPR053720">
    <property type="entry name" value="Psm_Assembly_Chaperone"/>
</dbReference>
<dbReference type="GO" id="GO:0032543">
    <property type="term" value="P:mitochondrial translation"/>
    <property type="evidence" value="ECO:0007669"/>
    <property type="project" value="TreeGrafter"/>
</dbReference>
<keyword evidence="5 9" id="KW-0067">ATP-binding</keyword>
<dbReference type="Pfam" id="PF00133">
    <property type="entry name" value="tRNA-synt_1"/>
    <property type="match status" value="1"/>
</dbReference>
<dbReference type="GO" id="GO:0006428">
    <property type="term" value="P:isoleucyl-tRNA aminoacylation"/>
    <property type="evidence" value="ECO:0007669"/>
    <property type="project" value="InterPro"/>
</dbReference>
<feature type="domain" description="MADF" evidence="10">
    <location>
        <begin position="1160"/>
        <end position="1252"/>
    </location>
</feature>
<protein>
    <recommendedName>
        <fullName evidence="2">isoleucine--tRNA ligase</fullName>
        <ecNumber evidence="2">6.1.1.5</ecNumber>
    </recommendedName>
    <alternativeName>
        <fullName evidence="8">Isoleucyl-tRNA synthetase</fullName>
    </alternativeName>
</protein>
<dbReference type="SUPFAM" id="SSF52374">
    <property type="entry name" value="Nucleotidylyl transferase"/>
    <property type="match status" value="1"/>
</dbReference>
<dbReference type="PRINTS" id="PR00984">
    <property type="entry name" value="TRNASYNTHILE"/>
</dbReference>
<comment type="similarity">
    <text evidence="1 9">Belongs to the class-I aminoacyl-tRNA synthetase family.</text>
</comment>
<dbReference type="GO" id="GO:0002161">
    <property type="term" value="F:aminoacyl-tRNA deacylase activity"/>
    <property type="evidence" value="ECO:0007669"/>
    <property type="project" value="InterPro"/>
</dbReference>
<dbReference type="EC" id="6.1.1.5" evidence="2"/>
<dbReference type="Gene3D" id="3.90.740.10">
    <property type="entry name" value="Valyl/Leucyl/Isoleucyl-tRNA synthetase, editing domain"/>
    <property type="match status" value="1"/>
</dbReference>
<dbReference type="PANTHER" id="PTHR42765">
    <property type="entry name" value="SOLEUCYL-TRNA SYNTHETASE"/>
    <property type="match status" value="1"/>
</dbReference>
<organism evidence="13">
    <name type="scientific">Onchocerca ochengi</name>
    <name type="common">Filarial nematode worm</name>
    <dbReference type="NCBI Taxonomy" id="42157"/>
    <lineage>
        <taxon>Eukaryota</taxon>
        <taxon>Metazoa</taxon>
        <taxon>Ecdysozoa</taxon>
        <taxon>Nematoda</taxon>
        <taxon>Chromadorea</taxon>
        <taxon>Rhabditida</taxon>
        <taxon>Spirurina</taxon>
        <taxon>Spiruromorpha</taxon>
        <taxon>Filarioidea</taxon>
        <taxon>Onchocercidae</taxon>
        <taxon>Onchocerca</taxon>
    </lineage>
</organism>
<name>A0A182DXD0_ONCOC</name>
<dbReference type="STRING" id="42157.A0A182DXD0"/>
<dbReference type="WBParaSite" id="nOo.2.0.1.t00305-RA">
    <property type="protein sequence ID" value="nOo.2.0.1.t00305-RA"/>
    <property type="gene ID" value="nOo.2.0.1.g00305"/>
</dbReference>
<dbReference type="Gene3D" id="1.10.730.20">
    <property type="match status" value="1"/>
</dbReference>
<dbReference type="GO" id="GO:0004822">
    <property type="term" value="F:isoleucine-tRNA ligase activity"/>
    <property type="evidence" value="ECO:0007669"/>
    <property type="project" value="UniProtKB-EC"/>
</dbReference>
<dbReference type="Gene3D" id="1.10.10.830">
    <property type="entry name" value="Ile-tRNA synthetase CP2 domain-like"/>
    <property type="match status" value="1"/>
</dbReference>
<keyword evidence="7 9" id="KW-0030">Aminoacyl-tRNA synthetase</keyword>
<keyword evidence="12" id="KW-1185">Reference proteome</keyword>
<evidence type="ECO:0000313" key="11">
    <source>
        <dbReference type="EMBL" id="VDK61853.1"/>
    </source>
</evidence>
<dbReference type="InterPro" id="IPR002300">
    <property type="entry name" value="aa-tRNA-synth_Ia"/>
</dbReference>
<evidence type="ECO:0000256" key="9">
    <source>
        <dbReference type="RuleBase" id="RU363035"/>
    </source>
</evidence>
<dbReference type="InterPro" id="IPR009008">
    <property type="entry name" value="Val/Leu/Ile-tRNA-synth_edit"/>
</dbReference>
<evidence type="ECO:0000313" key="13">
    <source>
        <dbReference type="WBParaSite" id="nOo.2.0.1.t00305-RA"/>
    </source>
</evidence>
<dbReference type="GO" id="GO:0005739">
    <property type="term" value="C:mitochondrion"/>
    <property type="evidence" value="ECO:0007669"/>
    <property type="project" value="TreeGrafter"/>
</dbReference>
<dbReference type="GO" id="GO:0005524">
    <property type="term" value="F:ATP binding"/>
    <property type="evidence" value="ECO:0007669"/>
    <property type="project" value="UniProtKB-KW"/>
</dbReference>
<sequence>MLDSPQLPSVVDLSFDYNGSRTRFNIVEFANVSTIIISDIEKIGQIVHVIFPEAVVTSRLQPTHNIDYDTKILLGPPLGDFDLLLNRFVKILVEHHKRCNLLFSLGLDHFNIDHSLAKNHHCCKTLFQIQFRQFASKNGHVKCIFLPKTSFKKFIKPRERARLDSELACLAKFENFYEWQLKEPSRQLFPIFELLDGPPYANGDVHVGHAINKILKDFVVRSQVYNRKRVLFRPGWDCHGLPIELKVARDNQQKEISFVEIRKAARQIALHSIASQQNSFKRWAVTADWTNPYYTMDKNYVAKELRLFGELYRLKLIYRTFMPVYWSPSSFTALAESELDYKEHNSTAIFYRYTIINSGLILSKCEGDERPTKLYGLVWTTTPWTLPMNNAVAYKKDAIYAVVELLAEGHYRRPTRHLYILAKDLIGNFEKETKITTRILSIFIGSELEGLMYRSAMFNDLAQPFIEANYVTTAVGTGLVHISYAHGLNDFKVALKLGEKVRCFVDEQGCYTRDLGHDLEGKNVLWEGNDAVLQMFRKNVVYTHQYKHQYPYDWRTKQPVIIRSSKQWFIDVSQVGVEAAKKIESEALSIGSPHSDKTEALLTQLKNRISWCISRQRCWGTPIPAFYKTDGSIIIGEDIINAVAESIEKYGTDIWWERKARELFPAKLMNKYGIGAEEKLEKSRDILDVWLDSGVAWASARQRTESVDLVLEGLDQFRGWFQSLSLTSFALNVSYKLEQIHLKIRAGNLFVQGGHIGPVSTSVLVQEIYIPEQITDGSLHAEPHGADGLRLWVAQYGCEGDKARIGSSVMEEVKRNYTQLRTSFWFLLGAVSGYKGDICYGEKFYIDRYILQELAKFSQRCLKNWNDYRFPLMINEYMQFLQHPLNSPYISSVKNRLYCGTLSERQNAQATLAKIGLNLAALLAPILPHLVTEFFMYHPCIKNPAVALRECNQFYCSDDSNMTELYSVMDSALNIRAQMLEQYGQNDLSRLGVLIKGPDISLRKLYSLQAESCSYHSQLVEILGVSMVRIEYDNTNEEIIIHPRNCWRTENLNIVKIDSSVFCRGGRGGTVVTRSVSNLSSHVIPDAIRVAMRAVDASTAATSATYVETMLPNEHESVFVEIPVDKSSEMEMGVEHEHHMPHHHESRRTVGKINDELRFSIIDAVYLRPAIWDHGRELRNLGQRKDHFIEIAALLSTDENLLSCHDIEKQWKNLKDSYFKLRKKVKIDASGKLIQPRWKYFSAMMFLDRLSNSNASFSGTKTSVYDEINDAALVRQESFLGKRNDDGNLTPVGSSRHFIDGRCRIKKAMISASNTVDGEPGESTVLATEDEYSAFCNSLIYPLRDIGSMNRLEYVKLQKVIRDVIHEKQMELLENESAGQ</sequence>
<dbReference type="PROSITE" id="PS51029">
    <property type="entry name" value="MADF"/>
    <property type="match status" value="1"/>
</dbReference>
<dbReference type="InterPro" id="IPR001412">
    <property type="entry name" value="aa-tRNA-synth_I_CS"/>
</dbReference>
<dbReference type="SUPFAM" id="SSF50677">
    <property type="entry name" value="ValRS/IleRS/LeuRS editing domain"/>
    <property type="match status" value="1"/>
</dbReference>